<gene>
    <name evidence="8" type="primary">atpH</name>
    <name evidence="9" type="ORF">J2T57_000476</name>
</gene>
<keyword evidence="8" id="KW-1003">Cell membrane</keyword>
<evidence type="ECO:0000313" key="9">
    <source>
        <dbReference type="EMBL" id="MCP1673384.1"/>
    </source>
</evidence>
<comment type="function">
    <text evidence="8">This protein is part of the stalk that links CF(0) to CF(1). It either transmits conformational changes from CF(0) to CF(1) or is implicated in proton conduction.</text>
</comment>
<keyword evidence="5 8" id="KW-0472">Membrane</keyword>
<dbReference type="NCBIfam" id="NF004402">
    <property type="entry name" value="PRK05758.2-2"/>
    <property type="match status" value="1"/>
</dbReference>
<dbReference type="AlphaFoldDB" id="A0AAE3KAD2"/>
<evidence type="ECO:0000256" key="8">
    <source>
        <dbReference type="HAMAP-Rule" id="MF_01416"/>
    </source>
</evidence>
<evidence type="ECO:0000256" key="3">
    <source>
        <dbReference type="ARBA" id="ARBA00022781"/>
    </source>
</evidence>
<evidence type="ECO:0000256" key="1">
    <source>
        <dbReference type="ARBA" id="ARBA00004370"/>
    </source>
</evidence>
<dbReference type="GO" id="GO:0005886">
    <property type="term" value="C:plasma membrane"/>
    <property type="evidence" value="ECO:0007669"/>
    <property type="project" value="UniProtKB-SubCell"/>
</dbReference>
<comment type="caution">
    <text evidence="9">The sequence shown here is derived from an EMBL/GenBank/DDBJ whole genome shotgun (WGS) entry which is preliminary data.</text>
</comment>
<dbReference type="InterPro" id="IPR026015">
    <property type="entry name" value="ATP_synth_OSCP/delta_N_sf"/>
</dbReference>
<reference evidence="9" key="1">
    <citation type="submission" date="2022-03" db="EMBL/GenBank/DDBJ databases">
        <title>Genomic Encyclopedia of Type Strains, Phase III (KMG-III): the genomes of soil and plant-associated and newly described type strains.</title>
        <authorList>
            <person name="Whitman W."/>
        </authorList>
    </citation>
    <scope>NUCLEOTIDE SEQUENCE</scope>
    <source>
        <strain evidence="9">ANL 6-2</strain>
    </source>
</reference>
<dbReference type="SUPFAM" id="SSF47928">
    <property type="entry name" value="N-terminal domain of the delta subunit of the F1F0-ATP synthase"/>
    <property type="match status" value="1"/>
</dbReference>
<accession>A0AAE3KAD2</accession>
<comment type="function">
    <text evidence="8">F(1)F(0) ATP synthase produces ATP from ADP in the presence of a proton or sodium gradient. F-type ATPases consist of two structural domains, F(1) containing the extramembraneous catalytic core and F(0) containing the membrane proton channel, linked together by a central stalk and a peripheral stalk. During catalysis, ATP synthesis in the catalytic domain of F(1) is coupled via a rotary mechanism of the central stalk subunits to proton translocation.</text>
</comment>
<dbReference type="Gene3D" id="1.10.520.20">
    <property type="entry name" value="N-terminal domain of the delta subunit of the F1F0-ATP synthase"/>
    <property type="match status" value="1"/>
</dbReference>
<dbReference type="Pfam" id="PF00213">
    <property type="entry name" value="OSCP"/>
    <property type="match status" value="1"/>
</dbReference>
<keyword evidence="2 8" id="KW-0813">Transport</keyword>
<name>A0AAE3KAD2_9GAMM</name>
<proteinExistence type="inferred from homology"/>
<dbReference type="PROSITE" id="PS00389">
    <property type="entry name" value="ATPASE_DELTA"/>
    <property type="match status" value="1"/>
</dbReference>
<dbReference type="GO" id="GO:0045259">
    <property type="term" value="C:proton-transporting ATP synthase complex"/>
    <property type="evidence" value="ECO:0007669"/>
    <property type="project" value="UniProtKB-KW"/>
</dbReference>
<keyword evidence="10" id="KW-1185">Reference proteome</keyword>
<keyword evidence="4 8" id="KW-0406">Ion transport</keyword>
<dbReference type="PRINTS" id="PR00125">
    <property type="entry name" value="ATPASEDELTA"/>
</dbReference>
<evidence type="ECO:0000313" key="10">
    <source>
        <dbReference type="Proteomes" id="UP001205843"/>
    </source>
</evidence>
<evidence type="ECO:0000256" key="7">
    <source>
        <dbReference type="ARBA" id="ARBA00023310"/>
    </source>
</evidence>
<comment type="subcellular location">
    <subcellularLocation>
        <location evidence="8">Cell membrane</location>
        <topology evidence="8">Peripheral membrane protein</topology>
    </subcellularLocation>
    <subcellularLocation>
        <location evidence="1">Membrane</location>
    </subcellularLocation>
</comment>
<evidence type="ECO:0000256" key="4">
    <source>
        <dbReference type="ARBA" id="ARBA00023065"/>
    </source>
</evidence>
<dbReference type="PANTHER" id="PTHR11910">
    <property type="entry name" value="ATP SYNTHASE DELTA CHAIN"/>
    <property type="match status" value="1"/>
</dbReference>
<comment type="similarity">
    <text evidence="8">Belongs to the ATPase delta chain family.</text>
</comment>
<organism evidence="9 10">
    <name type="scientific">Natronocella acetinitrilica</name>
    <dbReference type="NCBI Taxonomy" id="414046"/>
    <lineage>
        <taxon>Bacteria</taxon>
        <taxon>Pseudomonadati</taxon>
        <taxon>Pseudomonadota</taxon>
        <taxon>Gammaproteobacteria</taxon>
        <taxon>Chromatiales</taxon>
        <taxon>Ectothiorhodospiraceae</taxon>
        <taxon>Natronocella</taxon>
    </lineage>
</organism>
<sequence>MAELTTIARPYAQAVFKHAKEHKQLGPWSETLQLLGLIAADERMQPVLSSPRPSADELVGLFSDLCGDRLSEAGRNLIRLLAENRRLMALPALVKQFEELRAAEEGTLQALLTSALPVEDKVRDELAKALGNRLQRKVSLETAVDERLLGGAIIRAGDLVIDGSVRGRLQRMATQLSR</sequence>
<dbReference type="EMBL" id="JALJXV010000001">
    <property type="protein sequence ID" value="MCP1673384.1"/>
    <property type="molecule type" value="Genomic_DNA"/>
</dbReference>
<evidence type="ECO:0000256" key="6">
    <source>
        <dbReference type="ARBA" id="ARBA00023196"/>
    </source>
</evidence>
<dbReference type="NCBIfam" id="TIGR01145">
    <property type="entry name" value="ATP_synt_delta"/>
    <property type="match status" value="1"/>
</dbReference>
<keyword evidence="7 8" id="KW-0066">ATP synthesis</keyword>
<evidence type="ECO:0000256" key="2">
    <source>
        <dbReference type="ARBA" id="ARBA00022448"/>
    </source>
</evidence>
<dbReference type="HAMAP" id="MF_01416">
    <property type="entry name" value="ATP_synth_delta_bact"/>
    <property type="match status" value="1"/>
</dbReference>
<evidence type="ECO:0000256" key="5">
    <source>
        <dbReference type="ARBA" id="ARBA00023136"/>
    </source>
</evidence>
<dbReference type="InterPro" id="IPR000711">
    <property type="entry name" value="ATPase_OSCP/dsu"/>
</dbReference>
<protein>
    <recommendedName>
        <fullName evidence="8">ATP synthase subunit delta</fullName>
    </recommendedName>
    <alternativeName>
        <fullName evidence="8">ATP synthase F(1) sector subunit delta</fullName>
    </alternativeName>
    <alternativeName>
        <fullName evidence="8">F-type ATPase subunit delta</fullName>
        <shortName evidence="8">F-ATPase subunit delta</shortName>
    </alternativeName>
</protein>
<dbReference type="InterPro" id="IPR020781">
    <property type="entry name" value="ATPase_OSCP/d_CS"/>
</dbReference>
<keyword evidence="6 8" id="KW-0139">CF(1)</keyword>
<keyword evidence="3 8" id="KW-0375">Hydrogen ion transport</keyword>
<dbReference type="Proteomes" id="UP001205843">
    <property type="component" value="Unassembled WGS sequence"/>
</dbReference>
<dbReference type="GO" id="GO:0046933">
    <property type="term" value="F:proton-transporting ATP synthase activity, rotational mechanism"/>
    <property type="evidence" value="ECO:0007669"/>
    <property type="project" value="UniProtKB-UniRule"/>
</dbReference>
<dbReference type="RefSeq" id="WP_253473672.1">
    <property type="nucleotide sequence ID" value="NZ_JALJXV010000001.1"/>
</dbReference>